<accession>A0A5P2UW08</accession>
<dbReference type="AlphaFoldDB" id="A0A5P2UW08"/>
<keyword evidence="5" id="KW-0443">Lipid metabolism</keyword>
<evidence type="ECO:0000313" key="11">
    <source>
        <dbReference type="Proteomes" id="UP000326831"/>
    </source>
</evidence>
<reference evidence="10 11" key="1">
    <citation type="submission" date="2017-09" db="EMBL/GenBank/DDBJ databases">
        <authorList>
            <person name="Lee N."/>
            <person name="Cho B.-K."/>
        </authorList>
    </citation>
    <scope>NUCLEOTIDE SEQUENCE [LARGE SCALE GENOMIC DNA]</scope>
    <source>
        <strain evidence="10 11">ATCC 27467</strain>
    </source>
</reference>
<evidence type="ECO:0000256" key="7">
    <source>
        <dbReference type="SAM" id="MobiDB-lite"/>
    </source>
</evidence>
<comment type="subcellular location">
    <subcellularLocation>
        <location evidence="1">Endomembrane system</location>
        <topology evidence="1">Multi-pass membrane protein</topology>
    </subcellularLocation>
</comment>
<dbReference type="EMBL" id="CP023701">
    <property type="protein sequence ID" value="QEU82425.1"/>
    <property type="molecule type" value="Genomic_DNA"/>
</dbReference>
<name>A0A5P2UW08_9ACTN</name>
<protein>
    <submittedName>
        <fullName evidence="10">Fatty acid hydroxylase family protein</fullName>
    </submittedName>
</protein>
<organism evidence="10 11">
    <name type="scientific">Streptomyces subrutilus</name>
    <dbReference type="NCBI Taxonomy" id="36818"/>
    <lineage>
        <taxon>Bacteria</taxon>
        <taxon>Bacillati</taxon>
        <taxon>Actinomycetota</taxon>
        <taxon>Actinomycetes</taxon>
        <taxon>Kitasatosporales</taxon>
        <taxon>Streptomycetaceae</taxon>
        <taxon>Streptomyces</taxon>
    </lineage>
</organism>
<feature type="transmembrane region" description="Helical" evidence="8">
    <location>
        <begin position="57"/>
        <end position="78"/>
    </location>
</feature>
<feature type="transmembrane region" description="Helical" evidence="8">
    <location>
        <begin position="115"/>
        <end position="136"/>
    </location>
</feature>
<dbReference type="OrthoDB" id="9770329at2"/>
<dbReference type="Proteomes" id="UP000326831">
    <property type="component" value="Chromosome"/>
</dbReference>
<dbReference type="KEGG" id="ssub:CP968_32910"/>
<dbReference type="PANTHER" id="PTHR21624:SF1">
    <property type="entry name" value="ALKYLGLYCEROL MONOOXYGENASE"/>
    <property type="match status" value="1"/>
</dbReference>
<dbReference type="PANTHER" id="PTHR21624">
    <property type="entry name" value="STEROL DESATURASE-RELATED PROTEIN"/>
    <property type="match status" value="1"/>
</dbReference>
<keyword evidence="6 8" id="KW-0472">Membrane</keyword>
<evidence type="ECO:0000256" key="5">
    <source>
        <dbReference type="ARBA" id="ARBA00023098"/>
    </source>
</evidence>
<dbReference type="InterPro" id="IPR051689">
    <property type="entry name" value="Sterol_desaturase/TMEM195"/>
</dbReference>
<evidence type="ECO:0000256" key="4">
    <source>
        <dbReference type="ARBA" id="ARBA00023002"/>
    </source>
</evidence>
<evidence type="ECO:0000256" key="8">
    <source>
        <dbReference type="SAM" id="Phobius"/>
    </source>
</evidence>
<dbReference type="GO" id="GO:0050479">
    <property type="term" value="F:glyceryl-ether monooxygenase activity"/>
    <property type="evidence" value="ECO:0007669"/>
    <property type="project" value="TreeGrafter"/>
</dbReference>
<keyword evidence="2 8" id="KW-0812">Transmembrane</keyword>
<dbReference type="InterPro" id="IPR006694">
    <property type="entry name" value="Fatty_acid_hydroxylase"/>
</dbReference>
<dbReference type="GO" id="GO:0005506">
    <property type="term" value="F:iron ion binding"/>
    <property type="evidence" value="ECO:0007669"/>
    <property type="project" value="InterPro"/>
</dbReference>
<evidence type="ECO:0000259" key="9">
    <source>
        <dbReference type="Pfam" id="PF04116"/>
    </source>
</evidence>
<keyword evidence="3 8" id="KW-1133">Transmembrane helix</keyword>
<dbReference type="GO" id="GO:0008610">
    <property type="term" value="P:lipid biosynthetic process"/>
    <property type="evidence" value="ECO:0007669"/>
    <property type="project" value="InterPro"/>
</dbReference>
<evidence type="ECO:0000256" key="3">
    <source>
        <dbReference type="ARBA" id="ARBA00022989"/>
    </source>
</evidence>
<keyword evidence="11" id="KW-1185">Reference proteome</keyword>
<dbReference type="GO" id="GO:0012505">
    <property type="term" value="C:endomembrane system"/>
    <property type="evidence" value="ECO:0007669"/>
    <property type="project" value="UniProtKB-SubCell"/>
</dbReference>
<evidence type="ECO:0000256" key="6">
    <source>
        <dbReference type="ARBA" id="ARBA00023136"/>
    </source>
</evidence>
<feature type="domain" description="Fatty acid hydroxylase" evidence="9">
    <location>
        <begin position="158"/>
        <end position="289"/>
    </location>
</feature>
<evidence type="ECO:0000256" key="1">
    <source>
        <dbReference type="ARBA" id="ARBA00004127"/>
    </source>
</evidence>
<gene>
    <name evidence="10" type="ORF">CP968_32910</name>
</gene>
<evidence type="ECO:0000313" key="10">
    <source>
        <dbReference type="EMBL" id="QEU82425.1"/>
    </source>
</evidence>
<feature type="transmembrane region" description="Helical" evidence="8">
    <location>
        <begin position="84"/>
        <end position="103"/>
    </location>
</feature>
<feature type="transmembrane region" description="Helical" evidence="8">
    <location>
        <begin position="148"/>
        <end position="170"/>
    </location>
</feature>
<sequence length="334" mass="36549">MRTLHRLAVGPPAPRQPVRASGRAGARAGACGVRETADRGGEGAAVAARSRRVLRHAAYPVLLSAFVSTTYCALSRQWDTGRTTQLFLLGSIGYLALLERLIPYETTWRPSRAEWGWYGAYFVLTMLGGSLAQLPVQAVVRWLAPLHPALPLGVEIPAAVLLGSLANYLVHRWCHTDRRLWRLHGVHHVPDKVSVGNNGVNHIADVVLTQAVVQLALALAGFSVESVFVVGLFVIAQGYFVHANIDVRIGVLNHVLASPEQHRLHHSTDLAEAGHYGSDLSVWDHAFGSFTWYPGRRPAEVGLARPSDFPRTDALFASHLQAWYRPARTGGRRA</sequence>
<proteinExistence type="predicted"/>
<keyword evidence="4" id="KW-0560">Oxidoreductase</keyword>
<feature type="region of interest" description="Disordered" evidence="7">
    <location>
        <begin position="1"/>
        <end position="25"/>
    </location>
</feature>
<dbReference type="GO" id="GO:0016020">
    <property type="term" value="C:membrane"/>
    <property type="evidence" value="ECO:0007669"/>
    <property type="project" value="GOC"/>
</dbReference>
<evidence type="ECO:0000256" key="2">
    <source>
        <dbReference type="ARBA" id="ARBA00022692"/>
    </source>
</evidence>
<dbReference type="GO" id="GO:0006643">
    <property type="term" value="P:membrane lipid metabolic process"/>
    <property type="evidence" value="ECO:0007669"/>
    <property type="project" value="TreeGrafter"/>
</dbReference>
<dbReference type="Pfam" id="PF04116">
    <property type="entry name" value="FA_hydroxylase"/>
    <property type="match status" value="1"/>
</dbReference>